<gene>
    <name evidence="1" type="ORF">SAMN06297397_0176</name>
</gene>
<comment type="caution">
    <text evidence="1">The sequence shown here is derived from an EMBL/GenBank/DDBJ whole genome shotgun (WGS) entry which is preliminary data.</text>
</comment>
<keyword evidence="2" id="KW-1185">Reference proteome</keyword>
<name>A0AC61PHE2_9FIRM</name>
<organism evidence="1 2">
    <name type="scientific">Aristaeella lactis</name>
    <dbReference type="NCBI Taxonomy" id="3046383"/>
    <lineage>
        <taxon>Bacteria</taxon>
        <taxon>Bacillati</taxon>
        <taxon>Bacillota</taxon>
        <taxon>Clostridia</taxon>
        <taxon>Eubacteriales</taxon>
        <taxon>Aristaeellaceae</taxon>
        <taxon>Aristaeella</taxon>
    </lineage>
</organism>
<dbReference type="Proteomes" id="UP000192328">
    <property type="component" value="Unassembled WGS sequence"/>
</dbReference>
<reference evidence="1" key="1">
    <citation type="submission" date="2017-04" db="EMBL/GenBank/DDBJ databases">
        <authorList>
            <person name="Varghese N."/>
            <person name="Submissions S."/>
        </authorList>
    </citation>
    <scope>NUCLEOTIDE SEQUENCE</scope>
    <source>
        <strain evidence="1">WTE2008</strain>
    </source>
</reference>
<protein>
    <submittedName>
        <fullName evidence="1">Phosphoglycolate phosphatase</fullName>
    </submittedName>
</protein>
<evidence type="ECO:0000313" key="1">
    <source>
        <dbReference type="EMBL" id="SMC35109.1"/>
    </source>
</evidence>
<dbReference type="EMBL" id="FWXZ01000001">
    <property type="protein sequence ID" value="SMC35109.1"/>
    <property type="molecule type" value="Genomic_DNA"/>
</dbReference>
<accession>A0AC61PHE2</accession>
<sequence length="215" mass="23630">MDTRIVIFDFDGTLANTRAAIVKAKQETSLMMGLPVASDEAYVSTIGLSSKAGFAKVYPSLSDEQLDACVVGYRKFFEEIIKKDPPVRFPGADQVLAWLTEKGIARTIATARNTRSLHDFLRLWDWDRYFPYVLCQEDTPLLKPNPEPVLKTLEDLSFLPSEALVVGDMPVDIEMGKRAGAKTCGVTYGNSGRAALEAAGADYIIDSITELPGIF</sequence>
<proteinExistence type="predicted"/>
<evidence type="ECO:0000313" key="2">
    <source>
        <dbReference type="Proteomes" id="UP000192328"/>
    </source>
</evidence>